<feature type="compositionally biased region" description="Acidic residues" evidence="1">
    <location>
        <begin position="45"/>
        <end position="55"/>
    </location>
</feature>
<protein>
    <submittedName>
        <fullName evidence="2">(African queen) hypothetical protein</fullName>
    </submittedName>
</protein>
<proteinExistence type="predicted"/>
<evidence type="ECO:0000313" key="3">
    <source>
        <dbReference type="Proteomes" id="UP000789524"/>
    </source>
</evidence>
<sequence length="142" mass="16343">MSYESEQRRRLALFEQADASENEQCSSDDQGEIDHISERSQGSDTEQECSDDEQEAIVSTSNQQFYIGKDNSTKWSSQPPRTNVRTRSENIILQKPGVKPIAQNDKTEIECWKRFINNNMLEQTGVITLENSVYQCLKVIFE</sequence>
<evidence type="ECO:0000313" key="2">
    <source>
        <dbReference type="EMBL" id="CAG9567628.1"/>
    </source>
</evidence>
<dbReference type="Proteomes" id="UP000789524">
    <property type="component" value="Unassembled WGS sequence"/>
</dbReference>
<dbReference type="AlphaFoldDB" id="A0A8J2QRM7"/>
<dbReference type="EMBL" id="CAKASE010000058">
    <property type="protein sequence ID" value="CAG9567628.1"/>
    <property type="molecule type" value="Genomic_DNA"/>
</dbReference>
<evidence type="ECO:0000256" key="1">
    <source>
        <dbReference type="SAM" id="MobiDB-lite"/>
    </source>
</evidence>
<keyword evidence="3" id="KW-1185">Reference proteome</keyword>
<accession>A0A8J2QRM7</accession>
<organism evidence="2 3">
    <name type="scientific">Danaus chrysippus</name>
    <name type="common">African queen</name>
    <dbReference type="NCBI Taxonomy" id="151541"/>
    <lineage>
        <taxon>Eukaryota</taxon>
        <taxon>Metazoa</taxon>
        <taxon>Ecdysozoa</taxon>
        <taxon>Arthropoda</taxon>
        <taxon>Hexapoda</taxon>
        <taxon>Insecta</taxon>
        <taxon>Pterygota</taxon>
        <taxon>Neoptera</taxon>
        <taxon>Endopterygota</taxon>
        <taxon>Lepidoptera</taxon>
        <taxon>Glossata</taxon>
        <taxon>Ditrysia</taxon>
        <taxon>Papilionoidea</taxon>
        <taxon>Nymphalidae</taxon>
        <taxon>Danainae</taxon>
        <taxon>Danaini</taxon>
        <taxon>Danaina</taxon>
        <taxon>Danaus</taxon>
        <taxon>Anosia</taxon>
    </lineage>
</organism>
<gene>
    <name evidence="2" type="ORF">DCHRY22_LOCUS7867</name>
</gene>
<reference evidence="2" key="1">
    <citation type="submission" date="2021-09" db="EMBL/GenBank/DDBJ databases">
        <authorList>
            <person name="Martin H S."/>
        </authorList>
    </citation>
    <scope>NUCLEOTIDE SEQUENCE</scope>
</reference>
<feature type="region of interest" description="Disordered" evidence="1">
    <location>
        <begin position="15"/>
        <end position="55"/>
    </location>
</feature>
<comment type="caution">
    <text evidence="2">The sequence shown here is derived from an EMBL/GenBank/DDBJ whole genome shotgun (WGS) entry which is preliminary data.</text>
</comment>
<name>A0A8J2QRM7_9NEOP</name>
<dbReference type="OrthoDB" id="10057959at2759"/>